<name>A0A0F9KVH6_9ZZZZ</name>
<gene>
    <name evidence="1" type="ORF">LCGC14_1356750</name>
</gene>
<protein>
    <submittedName>
        <fullName evidence="1">Uncharacterized protein</fullName>
    </submittedName>
</protein>
<dbReference type="AlphaFoldDB" id="A0A0F9KVH6"/>
<sequence length="104" mass="11802">MRDLKVWMRVGDQDDYHDYASIDEAAEELHEALHYPERLPTPCSHDVERYTGPGLIGLVFPGTTLQGDNGVSFYWGDDDAQFEAEISDHELEVVQRLLSSSISF</sequence>
<reference evidence="1" key="1">
    <citation type="journal article" date="2015" name="Nature">
        <title>Complex archaea that bridge the gap between prokaryotes and eukaryotes.</title>
        <authorList>
            <person name="Spang A."/>
            <person name="Saw J.H."/>
            <person name="Jorgensen S.L."/>
            <person name="Zaremba-Niedzwiedzka K."/>
            <person name="Martijn J."/>
            <person name="Lind A.E."/>
            <person name="van Eijk R."/>
            <person name="Schleper C."/>
            <person name="Guy L."/>
            <person name="Ettema T.J."/>
        </authorList>
    </citation>
    <scope>NUCLEOTIDE SEQUENCE</scope>
</reference>
<proteinExistence type="predicted"/>
<accession>A0A0F9KVH6</accession>
<evidence type="ECO:0000313" key="1">
    <source>
        <dbReference type="EMBL" id="KKM78771.1"/>
    </source>
</evidence>
<organism evidence="1">
    <name type="scientific">marine sediment metagenome</name>
    <dbReference type="NCBI Taxonomy" id="412755"/>
    <lineage>
        <taxon>unclassified sequences</taxon>
        <taxon>metagenomes</taxon>
        <taxon>ecological metagenomes</taxon>
    </lineage>
</organism>
<dbReference type="EMBL" id="LAZR01008436">
    <property type="protein sequence ID" value="KKM78771.1"/>
    <property type="molecule type" value="Genomic_DNA"/>
</dbReference>
<comment type="caution">
    <text evidence="1">The sequence shown here is derived from an EMBL/GenBank/DDBJ whole genome shotgun (WGS) entry which is preliminary data.</text>
</comment>